<evidence type="ECO:0000313" key="3">
    <source>
        <dbReference type="EMBL" id="KAF3604116.1"/>
    </source>
</evidence>
<dbReference type="EMBL" id="QGKX02000004">
    <property type="protein sequence ID" value="KAF3604116.1"/>
    <property type="molecule type" value="Genomic_DNA"/>
</dbReference>
<keyword evidence="2" id="KW-0732">Signal</keyword>
<name>A0A8S9SR86_BRACR</name>
<feature type="compositionally biased region" description="Pro residues" evidence="1">
    <location>
        <begin position="85"/>
        <end position="325"/>
    </location>
</feature>
<dbReference type="Pfam" id="PF06830">
    <property type="entry name" value="Root_cap"/>
    <property type="match status" value="1"/>
</dbReference>
<dbReference type="PANTHER" id="PTHR31656">
    <property type="entry name" value="ROOT CAP DOMAIN-CONTAINING PROTEIN"/>
    <property type="match status" value="1"/>
</dbReference>
<dbReference type="AlphaFoldDB" id="A0A8S9SR86"/>
<protein>
    <recommendedName>
        <fullName evidence="5">Late embryogenesis abundant protein LEA-2 subgroup domain-containing protein</fullName>
    </recommendedName>
</protein>
<reference evidence="3" key="1">
    <citation type="submission" date="2019-12" db="EMBL/GenBank/DDBJ databases">
        <title>Genome sequencing and annotation of Brassica cretica.</title>
        <authorList>
            <person name="Studholme D.J."/>
            <person name="Sarris P."/>
        </authorList>
    </citation>
    <scope>NUCLEOTIDE SEQUENCE</scope>
    <source>
        <strain evidence="3">PFS-109/04</strain>
        <tissue evidence="3">Leaf</tissue>
    </source>
</reference>
<dbReference type="Proteomes" id="UP000712600">
    <property type="component" value="Unassembled WGS sequence"/>
</dbReference>
<evidence type="ECO:0000256" key="1">
    <source>
        <dbReference type="SAM" id="MobiDB-lite"/>
    </source>
</evidence>
<feature type="chain" id="PRO_5035750501" description="Late embryogenesis abundant protein LEA-2 subgroup domain-containing protein" evidence="2">
    <location>
        <begin position="26"/>
        <end position="633"/>
    </location>
</feature>
<comment type="caution">
    <text evidence="3">The sequence shown here is derived from an EMBL/GenBank/DDBJ whole genome shotgun (WGS) entry which is preliminary data.</text>
</comment>
<feature type="signal peptide" evidence="2">
    <location>
        <begin position="1"/>
        <end position="25"/>
    </location>
</feature>
<evidence type="ECO:0000256" key="2">
    <source>
        <dbReference type="SAM" id="SignalP"/>
    </source>
</evidence>
<feature type="region of interest" description="Disordered" evidence="1">
    <location>
        <begin position="77"/>
        <end position="332"/>
    </location>
</feature>
<organism evidence="3 4">
    <name type="scientific">Brassica cretica</name>
    <name type="common">Mustard</name>
    <dbReference type="NCBI Taxonomy" id="69181"/>
    <lineage>
        <taxon>Eukaryota</taxon>
        <taxon>Viridiplantae</taxon>
        <taxon>Streptophyta</taxon>
        <taxon>Embryophyta</taxon>
        <taxon>Tracheophyta</taxon>
        <taxon>Spermatophyta</taxon>
        <taxon>Magnoliopsida</taxon>
        <taxon>eudicotyledons</taxon>
        <taxon>Gunneridae</taxon>
        <taxon>Pentapetalae</taxon>
        <taxon>rosids</taxon>
        <taxon>malvids</taxon>
        <taxon>Brassicales</taxon>
        <taxon>Brassicaceae</taxon>
        <taxon>Brassiceae</taxon>
        <taxon>Brassica</taxon>
    </lineage>
</organism>
<accession>A0A8S9SR86</accession>
<dbReference type="PRINTS" id="PR01217">
    <property type="entry name" value="PRICHEXTENSN"/>
</dbReference>
<evidence type="ECO:0008006" key="5">
    <source>
        <dbReference type="Google" id="ProtNLM"/>
    </source>
</evidence>
<dbReference type="InterPro" id="IPR009646">
    <property type="entry name" value="Root_cap"/>
</dbReference>
<proteinExistence type="predicted"/>
<gene>
    <name evidence="3" type="ORF">F2Q69_00037911</name>
</gene>
<sequence length="633" mass="65893">MDLAKHTTLQMLGFILLASLVLTMAQPPGLTKPSHATCKIKKYKHCYNLEHVCPKFCPDTCHVECASCKPICGPASPGDDAGDTPPAPVPPVSPPPPAPVPPVSPPPPVTPTPTDPMPPAPVSPPPPAPVPPVSPPPPTPTPYFPSPTPPVSPSPPSPTPAVPSPTPPSSPPPTTPTPAVPSPTAPSSPPPTTPTPAVPSPTPPYSPPPPSPTQAVPTPPDVTPTPPTPAVPSPPDVTPTPTPPTQSVPSPDTPTAPFPPYSPPATPTPSVPSPTPTPPSSPTPPGSTPTTPTPSVPTPSPSVPVPSAPNSPPYVPPSSPTPIPPSDGEAGAGVKRARCKKKGSPCYGVEYSCPSACPRSCEVDCVTCKPLCNCDKPGSVCQDPRFIGGDGLTFYFHGKKDSNFCLISDPNLHINAHFIGKRRPGMARDFTWVQSLAVLFGTHRFYVGALKTATWDDSVDRISASLDGNVISLPQLDGATWTSSPDVYPQVSVKRVNADTNNIEVEVEGLLKITARVVSITMEDSRIHGYDVKEDDCLAHLDLGFKFQDLSDNVDGVLGQTYRPNYVSRVKIGVHMPVMGGDREFQTTGLFAPDCSAARFTGNGGRNGGWSKMELPEMSCASGVGGKGVVCKR</sequence>
<evidence type="ECO:0000313" key="4">
    <source>
        <dbReference type="Proteomes" id="UP000712600"/>
    </source>
</evidence>